<dbReference type="KEGG" id="pcg:AXG94_04895"/>
<dbReference type="PANTHER" id="PTHR34980">
    <property type="entry name" value="INNER MEMBRANE PROTEIN-RELATED-RELATED"/>
    <property type="match status" value="1"/>
</dbReference>
<accession>A0A3M3EME7</accession>
<dbReference type="AlphaFoldDB" id="A0A3M3EME7"/>
<keyword evidence="3" id="KW-1185">Reference proteome</keyword>
<evidence type="ECO:0000313" key="3">
    <source>
        <dbReference type="Proteomes" id="UP000270661"/>
    </source>
</evidence>
<evidence type="ECO:0000256" key="1">
    <source>
        <dbReference type="SAM" id="Phobius"/>
    </source>
</evidence>
<keyword evidence="1" id="KW-0812">Transmembrane</keyword>
<dbReference type="Proteomes" id="UP000270661">
    <property type="component" value="Unassembled WGS sequence"/>
</dbReference>
<gene>
    <name evidence="2" type="ORF">ALQ77_03811</name>
</gene>
<dbReference type="RefSeq" id="WP_053190984.1">
    <property type="nucleotide sequence ID" value="NZ_CP014262.1"/>
</dbReference>
<feature type="transmembrane region" description="Helical" evidence="1">
    <location>
        <begin position="52"/>
        <end position="74"/>
    </location>
</feature>
<sequence length="196" mass="21868">MARIEPVFGGISSEIENPYQPGDAQLIDDDVVTFSKPRILDFSGRISLARFWLIRVPLVLVLPCILLAFFMVGLRHQLEVLLIVGVTVVVPAILLDVSLLVRRARDLGWSPVWAILHVFPVIGFVITLPLIMLPGRKAINKYGPPNPPLSTLVKLLTALLVVLALVTTTVLIAYFPQYHPQAIYEWFAHALVQAYR</sequence>
<evidence type="ECO:0000313" key="2">
    <source>
        <dbReference type="EMBL" id="RMM50412.1"/>
    </source>
</evidence>
<evidence type="ECO:0008006" key="4">
    <source>
        <dbReference type="Google" id="ProtNLM"/>
    </source>
</evidence>
<dbReference type="Pfam" id="PF05656">
    <property type="entry name" value="DUF805"/>
    <property type="match status" value="1"/>
</dbReference>
<name>A0A3M3EME7_9PSED</name>
<dbReference type="EMBL" id="RBOJ01000066">
    <property type="protein sequence ID" value="RMM50412.1"/>
    <property type="molecule type" value="Genomic_DNA"/>
</dbReference>
<keyword evidence="1" id="KW-1133">Transmembrane helix</keyword>
<dbReference type="GeneID" id="55643685"/>
<comment type="caution">
    <text evidence="2">The sequence shown here is derived from an EMBL/GenBank/DDBJ whole genome shotgun (WGS) entry which is preliminary data.</text>
</comment>
<keyword evidence="1" id="KW-0472">Membrane</keyword>
<proteinExistence type="predicted"/>
<feature type="transmembrane region" description="Helical" evidence="1">
    <location>
        <begin position="80"/>
        <end position="101"/>
    </location>
</feature>
<dbReference type="PANTHER" id="PTHR34980:SF3">
    <property type="entry name" value="BLR8105 PROTEIN"/>
    <property type="match status" value="1"/>
</dbReference>
<feature type="transmembrane region" description="Helical" evidence="1">
    <location>
        <begin position="152"/>
        <end position="175"/>
    </location>
</feature>
<reference evidence="2 3" key="1">
    <citation type="submission" date="2018-08" db="EMBL/GenBank/DDBJ databases">
        <title>Recombination of ecologically and evolutionarily significant loci maintains genetic cohesion in the Pseudomonas syringae species complex.</title>
        <authorList>
            <person name="Dillon M."/>
            <person name="Thakur S."/>
            <person name="Almeida R.N.D."/>
            <person name="Weir B.S."/>
            <person name="Guttman D.S."/>
        </authorList>
    </citation>
    <scope>NUCLEOTIDE SEQUENCE [LARGE SCALE GENOMIC DNA]</scope>
    <source>
        <strain evidence="2 3">NCPPB2445</strain>
    </source>
</reference>
<feature type="transmembrane region" description="Helical" evidence="1">
    <location>
        <begin position="113"/>
        <end position="132"/>
    </location>
</feature>
<organism evidence="2 3">
    <name type="scientific">Pseudomonas corrugata</name>
    <dbReference type="NCBI Taxonomy" id="47879"/>
    <lineage>
        <taxon>Bacteria</taxon>
        <taxon>Pseudomonadati</taxon>
        <taxon>Pseudomonadota</taxon>
        <taxon>Gammaproteobacteria</taxon>
        <taxon>Pseudomonadales</taxon>
        <taxon>Pseudomonadaceae</taxon>
        <taxon>Pseudomonas</taxon>
    </lineage>
</organism>
<protein>
    <recommendedName>
        <fullName evidence="4">DUF805 domain-containing protein</fullName>
    </recommendedName>
</protein>
<dbReference type="GO" id="GO:0005886">
    <property type="term" value="C:plasma membrane"/>
    <property type="evidence" value="ECO:0007669"/>
    <property type="project" value="TreeGrafter"/>
</dbReference>
<dbReference type="InterPro" id="IPR008523">
    <property type="entry name" value="DUF805"/>
</dbReference>
<dbReference type="OrthoDB" id="6882663at2"/>